<dbReference type="Proteomes" id="UP001317705">
    <property type="component" value="Chromosome"/>
</dbReference>
<protein>
    <submittedName>
        <fullName evidence="2">HD family phosphohydrolase</fullName>
    </submittedName>
</protein>
<name>A0ABM8ELI5_9BACT</name>
<keyword evidence="3" id="KW-1185">Reference proteome</keyword>
<gene>
    <name evidence="2" type="ORF">GURASL_22250</name>
</gene>
<dbReference type="InterPro" id="IPR006674">
    <property type="entry name" value="HD_domain"/>
</dbReference>
<feature type="domain" description="HD" evidence="1">
    <location>
        <begin position="21"/>
        <end position="139"/>
    </location>
</feature>
<dbReference type="InterPro" id="IPR003607">
    <property type="entry name" value="HD/PDEase_dom"/>
</dbReference>
<sequence>MHGEELLQKYFGTESVSLAIVLEHSRAVARKALEVARRLAEKQPLDLQFIEEAALLHDIGICETNAAKLGCSGEAPYIVHGILGRQILESEGLPRHALLCERHIGVGLTVDDIVSQNLPLPHREMVPLTTEERIVCYADLFFSKKPDNLSREKSVAEVRQNLGVFGEHKIAIFDNWHQNFNK</sequence>
<evidence type="ECO:0000259" key="1">
    <source>
        <dbReference type="Pfam" id="PF01966"/>
    </source>
</evidence>
<dbReference type="EMBL" id="AP027151">
    <property type="protein sequence ID" value="BDV43302.1"/>
    <property type="molecule type" value="Genomic_DNA"/>
</dbReference>
<dbReference type="PANTHER" id="PTHR35795:SF1">
    <property type="entry name" value="BIS(5'-NUCLEOSYL)-TETRAPHOSPHATASE, SYMMETRICAL"/>
    <property type="match status" value="1"/>
</dbReference>
<dbReference type="InterPro" id="IPR051094">
    <property type="entry name" value="Diverse_Catalytic_Enzymes"/>
</dbReference>
<dbReference type="Pfam" id="PF01966">
    <property type="entry name" value="HD"/>
    <property type="match status" value="1"/>
</dbReference>
<dbReference type="NCBIfam" id="TIGR00277">
    <property type="entry name" value="HDIG"/>
    <property type="match status" value="1"/>
</dbReference>
<dbReference type="Gene3D" id="1.10.3210.10">
    <property type="entry name" value="Hypothetical protein af1432"/>
    <property type="match status" value="1"/>
</dbReference>
<organism evidence="2 3">
    <name type="scientific">Geotalea uraniireducens</name>
    <dbReference type="NCBI Taxonomy" id="351604"/>
    <lineage>
        <taxon>Bacteria</taxon>
        <taxon>Pseudomonadati</taxon>
        <taxon>Thermodesulfobacteriota</taxon>
        <taxon>Desulfuromonadia</taxon>
        <taxon>Geobacterales</taxon>
        <taxon>Geobacteraceae</taxon>
        <taxon>Geotalea</taxon>
    </lineage>
</organism>
<evidence type="ECO:0000313" key="3">
    <source>
        <dbReference type="Proteomes" id="UP001317705"/>
    </source>
</evidence>
<proteinExistence type="predicted"/>
<dbReference type="InterPro" id="IPR006675">
    <property type="entry name" value="HDIG_dom"/>
</dbReference>
<evidence type="ECO:0000313" key="2">
    <source>
        <dbReference type="EMBL" id="BDV43302.1"/>
    </source>
</evidence>
<dbReference type="SUPFAM" id="SSF109604">
    <property type="entry name" value="HD-domain/PDEase-like"/>
    <property type="match status" value="1"/>
</dbReference>
<dbReference type="RefSeq" id="WP_281999409.1">
    <property type="nucleotide sequence ID" value="NZ_AP027151.1"/>
</dbReference>
<dbReference type="PANTHER" id="PTHR35795">
    <property type="entry name" value="SLR1885 PROTEIN"/>
    <property type="match status" value="1"/>
</dbReference>
<dbReference type="CDD" id="cd00077">
    <property type="entry name" value="HDc"/>
    <property type="match status" value="1"/>
</dbReference>
<reference evidence="2 3" key="1">
    <citation type="submission" date="2022-12" db="EMBL/GenBank/DDBJ databases">
        <title>Polyphasic characterization of Geotalea uranireducens NIT-SL11 newly isolated from a complex of sewage sludge and microbially reduced graphene oxide.</title>
        <authorList>
            <person name="Xie L."/>
            <person name="Yoshida N."/>
            <person name="Meng L."/>
        </authorList>
    </citation>
    <scope>NUCLEOTIDE SEQUENCE [LARGE SCALE GENOMIC DNA]</scope>
    <source>
        <strain evidence="2 3">NIT-SL11</strain>
    </source>
</reference>
<accession>A0ABM8ELI5</accession>